<dbReference type="FunFam" id="1.10.3720.10:FF:000033">
    <property type="entry name" value="Polar amino acid ABC transporter permease"/>
    <property type="match status" value="1"/>
</dbReference>
<dbReference type="GO" id="GO:0043190">
    <property type="term" value="C:ATP-binding cassette (ABC) transporter complex"/>
    <property type="evidence" value="ECO:0007669"/>
    <property type="project" value="InterPro"/>
</dbReference>
<reference evidence="10 11" key="1">
    <citation type="submission" date="2019-05" db="EMBL/GenBank/DDBJ databases">
        <title>Genomic analysis of Lentibacillus sp. NKC220-2.</title>
        <authorList>
            <person name="Oh Y.J."/>
        </authorList>
    </citation>
    <scope>NUCLEOTIDE SEQUENCE [LARGE SCALE GENOMIC DNA]</scope>
    <source>
        <strain evidence="10 11">NKC220-2</strain>
    </source>
</reference>
<proteinExistence type="inferred from homology"/>
<dbReference type="GO" id="GO:0022857">
    <property type="term" value="F:transmembrane transporter activity"/>
    <property type="evidence" value="ECO:0007669"/>
    <property type="project" value="InterPro"/>
</dbReference>
<evidence type="ECO:0000256" key="8">
    <source>
        <dbReference type="RuleBase" id="RU363032"/>
    </source>
</evidence>
<keyword evidence="7 8" id="KW-0472">Membrane</keyword>
<keyword evidence="2 8" id="KW-0813">Transport</keyword>
<accession>A0A5S3QKT1</accession>
<evidence type="ECO:0000256" key="1">
    <source>
        <dbReference type="ARBA" id="ARBA00004651"/>
    </source>
</evidence>
<evidence type="ECO:0000256" key="3">
    <source>
        <dbReference type="ARBA" id="ARBA00022475"/>
    </source>
</evidence>
<dbReference type="EMBL" id="VCIA01000001">
    <property type="protein sequence ID" value="TMN21811.1"/>
    <property type="molecule type" value="Genomic_DNA"/>
</dbReference>
<dbReference type="PANTHER" id="PTHR30614">
    <property type="entry name" value="MEMBRANE COMPONENT OF AMINO ACID ABC TRANSPORTER"/>
    <property type="match status" value="1"/>
</dbReference>
<name>A0A5S3QKT1_9BACI</name>
<dbReference type="PROSITE" id="PS50928">
    <property type="entry name" value="ABC_TM1"/>
    <property type="match status" value="1"/>
</dbReference>
<dbReference type="InterPro" id="IPR000515">
    <property type="entry name" value="MetI-like"/>
</dbReference>
<dbReference type="InterPro" id="IPR035906">
    <property type="entry name" value="MetI-like_sf"/>
</dbReference>
<keyword evidence="3" id="KW-1003">Cell membrane</keyword>
<evidence type="ECO:0000256" key="5">
    <source>
        <dbReference type="ARBA" id="ARBA00022970"/>
    </source>
</evidence>
<feature type="transmembrane region" description="Helical" evidence="8">
    <location>
        <begin position="188"/>
        <end position="210"/>
    </location>
</feature>
<dbReference type="Pfam" id="PF00528">
    <property type="entry name" value="BPD_transp_1"/>
    <property type="match status" value="1"/>
</dbReference>
<feature type="domain" description="ABC transmembrane type-1" evidence="9">
    <location>
        <begin position="19"/>
        <end position="207"/>
    </location>
</feature>
<dbReference type="InterPro" id="IPR010065">
    <property type="entry name" value="AA_ABC_transptr_permease_3TM"/>
</dbReference>
<keyword evidence="5" id="KW-0029">Amino-acid transport</keyword>
<comment type="subcellular location">
    <subcellularLocation>
        <location evidence="1 8">Cell membrane</location>
        <topology evidence="1 8">Multi-pass membrane protein</topology>
    </subcellularLocation>
</comment>
<evidence type="ECO:0000313" key="10">
    <source>
        <dbReference type="EMBL" id="TMN21811.1"/>
    </source>
</evidence>
<sequence length="224" mass="24640">MDILTSYFQDFLPTLFEGAAITIQLTIIAFIIALIFGLIAAFGRLSSNLFINKIFGFYISALRGTPFFVQLLFIYFGLPDLGLELTAFQAAVIGLALNQSAYLAEIYRAGIQAIPKGQIEAAKAIGMNSFDTMRRIVLPQAIKNELPSIGNIAILCLKNSSIAAVITVGEIMYQGQILASTTFRHLEVFTLVGIIYWVLHYPLSLLVDYLEKRGNVGNVKGVKH</sequence>
<dbReference type="InterPro" id="IPR043429">
    <property type="entry name" value="ArtM/GltK/GlnP/TcyL/YhdX-like"/>
</dbReference>
<evidence type="ECO:0000256" key="7">
    <source>
        <dbReference type="ARBA" id="ARBA00023136"/>
    </source>
</evidence>
<evidence type="ECO:0000256" key="2">
    <source>
        <dbReference type="ARBA" id="ARBA00022448"/>
    </source>
</evidence>
<dbReference type="SUPFAM" id="SSF161098">
    <property type="entry name" value="MetI-like"/>
    <property type="match status" value="1"/>
</dbReference>
<dbReference type="AlphaFoldDB" id="A0A5S3QKT1"/>
<keyword evidence="6 8" id="KW-1133">Transmembrane helix</keyword>
<evidence type="ECO:0000259" key="9">
    <source>
        <dbReference type="PROSITE" id="PS50928"/>
    </source>
</evidence>
<gene>
    <name evidence="10" type="ORF">FFL34_06575</name>
</gene>
<organism evidence="10 11">
    <name type="scientific">Lentibacillus cibarius</name>
    <dbReference type="NCBI Taxonomy" id="2583219"/>
    <lineage>
        <taxon>Bacteria</taxon>
        <taxon>Bacillati</taxon>
        <taxon>Bacillota</taxon>
        <taxon>Bacilli</taxon>
        <taxon>Bacillales</taxon>
        <taxon>Bacillaceae</taxon>
        <taxon>Lentibacillus</taxon>
    </lineage>
</organism>
<comment type="caution">
    <text evidence="10">The sequence shown here is derived from an EMBL/GenBank/DDBJ whole genome shotgun (WGS) entry which is preliminary data.</text>
</comment>
<dbReference type="Proteomes" id="UP000306980">
    <property type="component" value="Unassembled WGS sequence"/>
</dbReference>
<dbReference type="GO" id="GO:0006865">
    <property type="term" value="P:amino acid transport"/>
    <property type="evidence" value="ECO:0007669"/>
    <property type="project" value="UniProtKB-KW"/>
</dbReference>
<dbReference type="PANTHER" id="PTHR30614:SF0">
    <property type="entry name" value="L-CYSTINE TRANSPORT SYSTEM PERMEASE PROTEIN TCYL"/>
    <property type="match status" value="1"/>
</dbReference>
<dbReference type="RefSeq" id="WP_138602588.1">
    <property type="nucleotide sequence ID" value="NZ_VCIA01000001.1"/>
</dbReference>
<protein>
    <submittedName>
        <fullName evidence="10">Amino acid ABC transporter permease</fullName>
    </submittedName>
</protein>
<dbReference type="Gene3D" id="1.10.3720.10">
    <property type="entry name" value="MetI-like"/>
    <property type="match status" value="1"/>
</dbReference>
<comment type="similarity">
    <text evidence="8">Belongs to the binding-protein-dependent transport system permease family.</text>
</comment>
<feature type="transmembrane region" description="Helical" evidence="8">
    <location>
        <begin position="20"/>
        <end position="43"/>
    </location>
</feature>
<evidence type="ECO:0000256" key="4">
    <source>
        <dbReference type="ARBA" id="ARBA00022692"/>
    </source>
</evidence>
<dbReference type="NCBIfam" id="TIGR01726">
    <property type="entry name" value="HEQRo_perm_3TM"/>
    <property type="match status" value="1"/>
</dbReference>
<keyword evidence="4 8" id="KW-0812">Transmembrane</keyword>
<dbReference type="CDD" id="cd06261">
    <property type="entry name" value="TM_PBP2"/>
    <property type="match status" value="1"/>
</dbReference>
<evidence type="ECO:0000313" key="11">
    <source>
        <dbReference type="Proteomes" id="UP000306980"/>
    </source>
</evidence>
<feature type="transmembrane region" description="Helical" evidence="8">
    <location>
        <begin position="55"/>
        <end position="78"/>
    </location>
</feature>
<evidence type="ECO:0000256" key="6">
    <source>
        <dbReference type="ARBA" id="ARBA00022989"/>
    </source>
</evidence>
<dbReference type="OrthoDB" id="9805999at2"/>